<evidence type="ECO:0000259" key="8">
    <source>
        <dbReference type="Pfam" id="PF02687"/>
    </source>
</evidence>
<keyword evidence="2" id="KW-1003">Cell membrane</keyword>
<feature type="transmembrane region" description="Helical" evidence="7">
    <location>
        <begin position="327"/>
        <end position="357"/>
    </location>
</feature>
<feature type="transmembrane region" description="Helical" evidence="7">
    <location>
        <begin position="783"/>
        <end position="805"/>
    </location>
</feature>
<dbReference type="PANTHER" id="PTHR30572">
    <property type="entry name" value="MEMBRANE COMPONENT OF TRANSPORTER-RELATED"/>
    <property type="match status" value="1"/>
</dbReference>
<evidence type="ECO:0000256" key="3">
    <source>
        <dbReference type="ARBA" id="ARBA00022692"/>
    </source>
</evidence>
<accession>A0A6P1TU75</accession>
<dbReference type="GO" id="GO:0005886">
    <property type="term" value="C:plasma membrane"/>
    <property type="evidence" value="ECO:0007669"/>
    <property type="project" value="UniProtKB-SubCell"/>
</dbReference>
<feature type="transmembrane region" description="Helical" evidence="7">
    <location>
        <begin position="377"/>
        <end position="397"/>
    </location>
</feature>
<feature type="domain" description="ABC3 transporter permease C-terminal" evidence="8">
    <location>
        <begin position="734"/>
        <end position="850"/>
    </location>
</feature>
<proteinExistence type="inferred from homology"/>
<name>A0A6P1TU75_9FIRM</name>
<feature type="transmembrane region" description="Helical" evidence="7">
    <location>
        <begin position="725"/>
        <end position="747"/>
    </location>
</feature>
<feature type="transmembrane region" description="Helical" evidence="7">
    <location>
        <begin position="276"/>
        <end position="299"/>
    </location>
</feature>
<evidence type="ECO:0000256" key="6">
    <source>
        <dbReference type="ARBA" id="ARBA00038076"/>
    </source>
</evidence>
<dbReference type="KEGG" id="anr:Ana3638_24345"/>
<evidence type="ECO:0000256" key="7">
    <source>
        <dbReference type="SAM" id="Phobius"/>
    </source>
</evidence>
<evidence type="ECO:0000256" key="4">
    <source>
        <dbReference type="ARBA" id="ARBA00022989"/>
    </source>
</evidence>
<sequence length="859" mass="96014">MNIVNKLTLKYMKKNKSRTLVTIIGVIISVAMIAASSTIGASLMDMLKRSIIVQTGNWQSVWEEVPGSGVEKITGSPEIKKSLVSHTAGIGELPGSKNSQRPYIYILEYNSFDLSAITLKEGRFPKNENELVITTQMLETSGVTYLIGDKVKFTMGGRNIVENNVKIPLDNTYSFTKGEEFTKTGEKEYTITGIVDAKNKENSSRAAYVAFSGISENNIKSEESYTVYAGFNKLNKKIYNKSEKLKEESKAGKLAYNSELLLYAGITDDKEFNTTLTIAIGIVGSIILLGSVSLIYNAFAISLSERSRTLGMLASVGATKRQKRNSVFFEGFVIGCISIPIGLVSGYLGIGITFWLISPIMQNLFNVTVPLKLIISTYGFVGAVLFSILLLFISAWFPAKRASKITPIDAIRQTLDISIKKKNIKTSKLTRIIFGFEAELGLKNLKRNKHRYYATLFSMIISIVLFLTASAFSVFLKESFVMANAPINYDVSASVSGEDSEKIHRYTDELTNLNHINNAVVTESVNGTAVLNESMVSNDIKSRLEPEDGKYSLDVQIISMDDTSLSQYAKEAGIDEAKLKSNGMKGILINTFNLKEKHEYTTVTQLKIKPGDTIPLTYYYDEDKKLEGQIGIAAITDKVPLMLYGNQEYIGNLTILVSKQGLQSYVNQMEQSGMKLYPNINVYYITDKASELEKEIEAVKKNYPDLYSYTFNVITQRQKQERLSLIFSVFLYGFVILIATVCTANIINTISTGINMRKREFAMLKSYGITPAGFQKMIRYESIFYGLKALLYGLPVSFIVIYLVYKALSRNFDFIFFLPWVNILIAIISVFLIIGFTMIYAVRKTSKDNIIDVLKNENL</sequence>
<dbReference type="Proteomes" id="UP000464314">
    <property type="component" value="Chromosome"/>
</dbReference>
<feature type="transmembrane region" description="Helical" evidence="7">
    <location>
        <begin position="817"/>
        <end position="842"/>
    </location>
</feature>
<dbReference type="RefSeq" id="WP_161840332.1">
    <property type="nucleotide sequence ID" value="NZ_CP048000.1"/>
</dbReference>
<evidence type="ECO:0000256" key="5">
    <source>
        <dbReference type="ARBA" id="ARBA00023136"/>
    </source>
</evidence>
<dbReference type="InterPro" id="IPR025857">
    <property type="entry name" value="MacB_PCD"/>
</dbReference>
<gene>
    <name evidence="10" type="ORF">Ana3638_24345</name>
</gene>
<comment type="similarity">
    <text evidence="6">Belongs to the ABC-4 integral membrane protein family.</text>
</comment>
<protein>
    <submittedName>
        <fullName evidence="10">FtsX-like permease family protein</fullName>
    </submittedName>
</protein>
<organism evidence="10 11">
    <name type="scientific">Anaerocolumna sedimenticola</name>
    <dbReference type="NCBI Taxonomy" id="2696063"/>
    <lineage>
        <taxon>Bacteria</taxon>
        <taxon>Bacillati</taxon>
        <taxon>Bacillota</taxon>
        <taxon>Clostridia</taxon>
        <taxon>Lachnospirales</taxon>
        <taxon>Lachnospiraceae</taxon>
        <taxon>Anaerocolumna</taxon>
    </lineage>
</organism>
<dbReference type="EMBL" id="CP048000">
    <property type="protein sequence ID" value="QHQ63521.1"/>
    <property type="molecule type" value="Genomic_DNA"/>
</dbReference>
<reference evidence="10 11" key="1">
    <citation type="submission" date="2020-01" db="EMBL/GenBank/DDBJ databases">
        <title>Genome analysis of Anaerocolumna sp. CBA3638.</title>
        <authorList>
            <person name="Kim J."/>
            <person name="Roh S.W."/>
        </authorList>
    </citation>
    <scope>NUCLEOTIDE SEQUENCE [LARGE SCALE GENOMIC DNA]</scope>
    <source>
        <strain evidence="10 11">CBA3638</strain>
    </source>
</reference>
<keyword evidence="4 7" id="KW-1133">Transmembrane helix</keyword>
<evidence type="ECO:0000313" key="10">
    <source>
        <dbReference type="EMBL" id="QHQ63521.1"/>
    </source>
</evidence>
<comment type="subcellular location">
    <subcellularLocation>
        <location evidence="1">Cell membrane</location>
        <topology evidence="1">Multi-pass membrane protein</topology>
    </subcellularLocation>
</comment>
<evidence type="ECO:0000313" key="11">
    <source>
        <dbReference type="Proteomes" id="UP000464314"/>
    </source>
</evidence>
<evidence type="ECO:0000259" key="9">
    <source>
        <dbReference type="Pfam" id="PF12704"/>
    </source>
</evidence>
<dbReference type="InterPro" id="IPR003838">
    <property type="entry name" value="ABC3_permease_C"/>
</dbReference>
<keyword evidence="3 7" id="KW-0812">Transmembrane</keyword>
<feature type="transmembrane region" description="Helical" evidence="7">
    <location>
        <begin position="452"/>
        <end position="476"/>
    </location>
</feature>
<feature type="transmembrane region" description="Helical" evidence="7">
    <location>
        <begin position="20"/>
        <end position="44"/>
    </location>
</feature>
<feature type="domain" description="MacB-like periplasmic core" evidence="9">
    <location>
        <begin position="19"/>
        <end position="218"/>
    </location>
</feature>
<keyword evidence="5 7" id="KW-0472">Membrane</keyword>
<keyword evidence="11" id="KW-1185">Reference proteome</keyword>
<dbReference type="InterPro" id="IPR050250">
    <property type="entry name" value="Macrolide_Exporter_MacB"/>
</dbReference>
<dbReference type="Pfam" id="PF12704">
    <property type="entry name" value="MacB_PCD"/>
    <property type="match status" value="1"/>
</dbReference>
<dbReference type="PANTHER" id="PTHR30572:SF4">
    <property type="entry name" value="ABC TRANSPORTER PERMEASE YTRF"/>
    <property type="match status" value="1"/>
</dbReference>
<feature type="domain" description="ABC3 transporter permease C-terminal" evidence="8">
    <location>
        <begin position="282"/>
        <end position="407"/>
    </location>
</feature>
<evidence type="ECO:0000256" key="2">
    <source>
        <dbReference type="ARBA" id="ARBA00022475"/>
    </source>
</evidence>
<dbReference type="AlphaFoldDB" id="A0A6P1TU75"/>
<dbReference type="GO" id="GO:0022857">
    <property type="term" value="F:transmembrane transporter activity"/>
    <property type="evidence" value="ECO:0007669"/>
    <property type="project" value="TreeGrafter"/>
</dbReference>
<dbReference type="Pfam" id="PF02687">
    <property type="entry name" value="FtsX"/>
    <property type="match status" value="2"/>
</dbReference>
<evidence type="ECO:0000256" key="1">
    <source>
        <dbReference type="ARBA" id="ARBA00004651"/>
    </source>
</evidence>